<feature type="transmembrane region" description="Helical" evidence="2">
    <location>
        <begin position="145"/>
        <end position="164"/>
    </location>
</feature>
<name>A0A2L0EJ90_SORCE</name>
<accession>A0A2L0EJ90</accession>
<dbReference type="RefSeq" id="WP_159396626.1">
    <property type="nucleotide sequence ID" value="NZ_CP012673.1"/>
</dbReference>
<dbReference type="EMBL" id="CP012673">
    <property type="protein sequence ID" value="AUX39362.1"/>
    <property type="molecule type" value="Genomic_DNA"/>
</dbReference>
<evidence type="ECO:0000313" key="4">
    <source>
        <dbReference type="Proteomes" id="UP000238348"/>
    </source>
</evidence>
<dbReference type="OrthoDB" id="835246at2"/>
<reference evidence="3 4" key="1">
    <citation type="submission" date="2015-09" db="EMBL/GenBank/DDBJ databases">
        <title>Sorangium comparison.</title>
        <authorList>
            <person name="Zaburannyi N."/>
            <person name="Bunk B."/>
            <person name="Overmann J."/>
            <person name="Mueller R."/>
        </authorList>
    </citation>
    <scope>NUCLEOTIDE SEQUENCE [LARGE SCALE GENOMIC DNA]</scope>
    <source>
        <strain evidence="3 4">So ce26</strain>
    </source>
</reference>
<gene>
    <name evidence="3" type="ORF">SOCE26_007510</name>
</gene>
<proteinExistence type="predicted"/>
<dbReference type="AlphaFoldDB" id="A0A2L0EJ90"/>
<keyword evidence="2" id="KW-0812">Transmembrane</keyword>
<dbReference type="Proteomes" id="UP000238348">
    <property type="component" value="Chromosome"/>
</dbReference>
<evidence type="ECO:0000256" key="2">
    <source>
        <dbReference type="SAM" id="Phobius"/>
    </source>
</evidence>
<organism evidence="3 4">
    <name type="scientific">Sorangium cellulosum</name>
    <name type="common">Polyangium cellulosum</name>
    <dbReference type="NCBI Taxonomy" id="56"/>
    <lineage>
        <taxon>Bacteria</taxon>
        <taxon>Pseudomonadati</taxon>
        <taxon>Myxococcota</taxon>
        <taxon>Polyangia</taxon>
        <taxon>Polyangiales</taxon>
        <taxon>Polyangiaceae</taxon>
        <taxon>Sorangium</taxon>
    </lineage>
</organism>
<feature type="region of interest" description="Disordered" evidence="1">
    <location>
        <begin position="1"/>
        <end position="63"/>
    </location>
</feature>
<evidence type="ECO:0000256" key="1">
    <source>
        <dbReference type="SAM" id="MobiDB-lite"/>
    </source>
</evidence>
<keyword evidence="2" id="KW-1133">Transmembrane helix</keyword>
<evidence type="ECO:0000313" key="3">
    <source>
        <dbReference type="EMBL" id="AUX39362.1"/>
    </source>
</evidence>
<sequence>MKGNERADRWPVGLSPTPTPPPVTVIHDPRERGAPLEPPSAFVAHEPPDHGFPFGPPPASAAHEPLEHGFPFGPPPASAAHEPLEHGFPFGPPPAAEHGALGQGFPPGFEPALRGPASQPLPEIAPYGPWAPPAPAERRARWWRALGAAALVAVTVVAVVVIAARGVAARMPADTVAAFRAMTPVSRAMLLAARSAREGAGAKALVAPQMFARWQGRTPPPTIRHDGYAPIRGGVLFTPESFKPAGPSYDLLVHFHGNTQLVRESAEVAGLNAAVAVVNLGIGSGAYEDAYAQPGMYEGLLGDIERALAQRGLPTPRLRRVALSSWSAGYGALAKILELRRGTDTVDAILVTDGIHCGFVPEHPSGLNTLQLASFARAAQRAASGEILFTITHSEIDPIAYASSSATADYLLEVAEGGPIDRPLALDAPPHLRLRAAEGAVSRRLEKQMVPTTEAVVGGLHVRGYRGNTPEHHMAHLLQMAATVLPELTERWSEGGDPPPSDP</sequence>
<protein>
    <submittedName>
        <fullName evidence="3">Uncharacterized protein</fullName>
    </submittedName>
</protein>
<keyword evidence="2" id="KW-0472">Membrane</keyword>